<organism evidence="1 2">
    <name type="scientific">Hymenobacter cellulosivorans</name>
    <dbReference type="NCBI Taxonomy" id="2932249"/>
    <lineage>
        <taxon>Bacteria</taxon>
        <taxon>Pseudomonadati</taxon>
        <taxon>Bacteroidota</taxon>
        <taxon>Cytophagia</taxon>
        <taxon>Cytophagales</taxon>
        <taxon>Hymenobacteraceae</taxon>
        <taxon>Hymenobacter</taxon>
    </lineage>
</organism>
<name>A0ABY4FG83_9BACT</name>
<sequence>MSNTLSNVSQVQLGGLPLAGTQSAYTQDLFVARYTDAGSSVTGDWALAAGSPGSDDSYSVAVNAQGVHVTNWVQPPATFGSLLLAGNGSRYSSVLATLAEPGTPLGVRAGQAAGRLAAYPNPTAGPVTLTGAEAGAGIVVYDAQGRRVRAAVANAAGVARLMLPAGLYLVRSGSQTVRVVVE</sequence>
<evidence type="ECO:0000313" key="2">
    <source>
        <dbReference type="Proteomes" id="UP000831785"/>
    </source>
</evidence>
<reference evidence="1 2" key="1">
    <citation type="submission" date="2022-04" db="EMBL/GenBank/DDBJ databases">
        <title>Hymenobacter sp. isolated from the air.</title>
        <authorList>
            <person name="Won M."/>
            <person name="Lee C.-M."/>
            <person name="Woen H.-Y."/>
            <person name="Kwon S.-W."/>
        </authorList>
    </citation>
    <scope>NUCLEOTIDE SEQUENCE [LARGE SCALE GENOMIC DNA]</scope>
    <source>
        <strain evidence="2">5116 S-27</strain>
    </source>
</reference>
<dbReference type="Proteomes" id="UP000831785">
    <property type="component" value="Chromosome"/>
</dbReference>
<proteinExistence type="predicted"/>
<dbReference type="NCBIfam" id="TIGR04183">
    <property type="entry name" value="Por_Secre_tail"/>
    <property type="match status" value="1"/>
</dbReference>
<dbReference type="InterPro" id="IPR026444">
    <property type="entry name" value="Secre_tail"/>
</dbReference>
<evidence type="ECO:0000313" key="1">
    <source>
        <dbReference type="EMBL" id="UOQ55703.1"/>
    </source>
</evidence>
<dbReference type="EMBL" id="CP095049">
    <property type="protein sequence ID" value="UOQ55703.1"/>
    <property type="molecule type" value="Genomic_DNA"/>
</dbReference>
<gene>
    <name evidence="1" type="ORF">MUN80_18725</name>
</gene>
<protein>
    <submittedName>
        <fullName evidence="1">T9SS type A sorting domain-containing protein</fullName>
    </submittedName>
</protein>
<keyword evidence="2" id="KW-1185">Reference proteome</keyword>
<accession>A0ABY4FG83</accession>